<proteinExistence type="inferred from homology"/>
<protein>
    <submittedName>
        <fullName evidence="9">Derlin-2</fullName>
    </submittedName>
</protein>
<keyword evidence="6 8" id="KW-0472">Membrane</keyword>
<sequence length="1503" mass="173325">MVKFQVQVTTLNRCKMALELALREYMDIPVVTRVYITACVITTLAVVTEAFQQLDIVAPFDLYFNPWLIISKFQVWRILTCFCFFGTVGFSFFFNMLFTFRYCRMLEENFYAYRTADFLALFLYGGTLMLIMGCFVHLLFLGQALTIMLVYIWSRRNPHVRLNFFGLITFNAPYLPWVLFTFSVILGSSFMVDFVGIACGHFYYFMEDVFPYQPGGFKVLITPRFLKRLFDRREDIDYRPLPGVVQPGFNLKILDRMETFSLAKAREYQEAGNYGASIANYFYILKKEPNLDSSIQREFFICFTSFVQQLESRGMYQDIMEYFEMAEQCFPRSSELCKQLGEFLLRHEFYVESAGWLLRALRMEPNSTEIRHLLESTGGHLFERWHFRMLNDFQRNQAYCKAIQSVICSDHGPVNSMLDLGCGTAIWSMVAAQAGVERIHACDSNVVMYHIARETLKRNGFQDRVQVTHAHSNELVLPEPVDLVVCELMDAGFYGEGIVETLYNCFGKSLINNSVDRQFLIPKGAVIYGALVECEEIRRSHVIEGKEFSLMAKLNFEVRSNCAPFVPYASEELFQAVEPYDSIMMRKVKGGYRMLSETFVVDQIDLTDVGQLKARLDGQEQLIEARCIQSGKLDAIVCWFRAELTDGVYIDTGPENCTSWEQAIFPIALDSQCNNNQCELDQRVLIRCQVKGNELRCHLLQTAEEYRCGDMIIPTSRLSMLNDLALFQSYCNSFNKLTNDTSSALLDMSHNPLITVAACKLTNMDVWCRTDDPPDWNTFFAKVVACNSEQQCRIHFLGRDDCRQAANGRVEFERLLCMPVETSGVLEPGVLETILYNRLTLEIDHVLPERLRVFAMLVSSEELSEYCRVLDDTRTLGFQIADQVNAFQSDHFEDVEPSTLLKAELSERFELFRLDLQQSLDPEDYNLPAMCKQTVTKQVQVKQDGKLNAVLYWFQGDCPSIDCLLFDTSDENGHFRLAGCLLEPRPVSRGDMLTIRGTLERKMNELNNQTSQQCKKQNITSRQFFFSNKYFFPTSIDRSDQSGFDGATMNGSKDDDSVVPCSLDVEERAEENLSEGGVEWNLISERYASLVRAKFCSVLDSVQRYCRISNLQEEHGADFAWLEALSIQDLRMLVETETAKRVASERSVEQLQQRLRVMQEKLVSMETFVSVDLKNLVEPIVKLVESMCCELTANESKRSAWARGLQERLVEAKEYSKLCEQSIEVNGEQIAGLQMLRERLQKSEQQLKVDLQRQERTVAQLDRQRSDLCAKVEALQAENEQLKHWRQKGEEARLQLRNSKLELESLNERFKRLNLELIEAKQRQKDLAIQLSRAAQMQMNQKYEEFQRRKAEEIHNLQLKWKTELEELQKANRRLAEERDQAMQRMVKQDSLLKVKRCGMNMELQKRLVDKFQEILNEITTITDTEDLMNCSEKALTSFQPLITSSPVKGNSLTEEFLEKMTRLQLIKTPRYTTGNNDASSYANDFVITLNSNTPPSPAAAEE</sequence>
<dbReference type="EMBL" id="JYDO01000126">
    <property type="protein sequence ID" value="KRZ69872.1"/>
    <property type="molecule type" value="Genomic_DNA"/>
</dbReference>
<dbReference type="STRING" id="268474.A0A0V1MEE9"/>
<dbReference type="CDD" id="cd02440">
    <property type="entry name" value="AdoMet_MTases"/>
    <property type="match status" value="1"/>
</dbReference>
<feature type="coiled-coil region" evidence="7">
    <location>
        <begin position="1233"/>
        <end position="1323"/>
    </location>
</feature>
<feature type="transmembrane region" description="Helical" evidence="8">
    <location>
        <begin position="174"/>
        <end position="204"/>
    </location>
</feature>
<keyword evidence="7" id="KW-0175">Coiled coil</keyword>
<dbReference type="InterPro" id="IPR011990">
    <property type="entry name" value="TPR-like_helical_dom_sf"/>
</dbReference>
<reference evidence="9 10" key="1">
    <citation type="submission" date="2015-01" db="EMBL/GenBank/DDBJ databases">
        <title>Evolution of Trichinella species and genotypes.</title>
        <authorList>
            <person name="Korhonen P.K."/>
            <person name="Edoardo P."/>
            <person name="Giuseppe L.R."/>
            <person name="Gasser R.B."/>
        </authorList>
    </citation>
    <scope>NUCLEOTIDE SEQUENCE [LARGE SCALE GENOMIC DNA]</scope>
    <source>
        <strain evidence="9">ISS1980</strain>
    </source>
</reference>
<dbReference type="Pfam" id="PF06325">
    <property type="entry name" value="PrmA"/>
    <property type="match status" value="1"/>
</dbReference>
<dbReference type="Gene3D" id="3.40.50.150">
    <property type="entry name" value="Vaccinia Virus protein VP39"/>
    <property type="match status" value="1"/>
</dbReference>
<dbReference type="SUPFAM" id="SSF48452">
    <property type="entry name" value="TPR-like"/>
    <property type="match status" value="1"/>
</dbReference>
<dbReference type="Gene3D" id="2.70.160.11">
    <property type="entry name" value="Hnrnp arginine n-methyltransferase1"/>
    <property type="match status" value="2"/>
</dbReference>
<evidence type="ECO:0000256" key="8">
    <source>
        <dbReference type="SAM" id="Phobius"/>
    </source>
</evidence>
<feature type="transmembrane region" description="Helical" evidence="8">
    <location>
        <begin position="78"/>
        <end position="100"/>
    </location>
</feature>
<dbReference type="InterPro" id="IPR007599">
    <property type="entry name" value="DER1"/>
</dbReference>
<dbReference type="PANTHER" id="PTHR11009">
    <property type="entry name" value="DER1-LIKE PROTEIN, DERLIN"/>
    <property type="match status" value="1"/>
</dbReference>
<dbReference type="SUPFAM" id="SSF53335">
    <property type="entry name" value="S-adenosyl-L-methionine-dependent methyltransferases"/>
    <property type="match status" value="1"/>
</dbReference>
<dbReference type="GO" id="GO:0005789">
    <property type="term" value="C:endoplasmic reticulum membrane"/>
    <property type="evidence" value="ECO:0007669"/>
    <property type="project" value="UniProtKB-SubCell"/>
</dbReference>
<dbReference type="Gene3D" id="1.25.40.10">
    <property type="entry name" value="Tetratricopeptide repeat domain"/>
    <property type="match status" value="1"/>
</dbReference>
<dbReference type="SUPFAM" id="SSF144091">
    <property type="entry name" value="Rhomboid-like"/>
    <property type="match status" value="1"/>
</dbReference>
<evidence type="ECO:0000256" key="1">
    <source>
        <dbReference type="ARBA" id="ARBA00004477"/>
    </source>
</evidence>
<dbReference type="FunFam" id="1.20.1540.10:FF:000016">
    <property type="entry name" value="Derlin"/>
    <property type="match status" value="1"/>
</dbReference>
<organism evidence="9 10">
    <name type="scientific">Trichinella papuae</name>
    <dbReference type="NCBI Taxonomy" id="268474"/>
    <lineage>
        <taxon>Eukaryota</taxon>
        <taxon>Metazoa</taxon>
        <taxon>Ecdysozoa</taxon>
        <taxon>Nematoda</taxon>
        <taxon>Enoplea</taxon>
        <taxon>Dorylaimia</taxon>
        <taxon>Trichinellida</taxon>
        <taxon>Trichinellidae</taxon>
        <taxon>Trichinella</taxon>
    </lineage>
</organism>
<feature type="coiled-coil region" evidence="7">
    <location>
        <begin position="1358"/>
        <end position="1385"/>
    </location>
</feature>
<dbReference type="GO" id="GO:0036503">
    <property type="term" value="P:ERAD pathway"/>
    <property type="evidence" value="ECO:0007669"/>
    <property type="project" value="UniProtKB-ARBA"/>
</dbReference>
<evidence type="ECO:0000256" key="4">
    <source>
        <dbReference type="ARBA" id="ARBA00022824"/>
    </source>
</evidence>
<comment type="caution">
    <text evidence="9">The sequence shown here is derived from an EMBL/GenBank/DDBJ whole genome shotgun (WGS) entry which is preliminary data.</text>
</comment>
<evidence type="ECO:0000256" key="7">
    <source>
        <dbReference type="SAM" id="Coils"/>
    </source>
</evidence>
<feature type="transmembrane region" description="Helical" evidence="8">
    <location>
        <begin position="120"/>
        <end position="153"/>
    </location>
</feature>
<gene>
    <name evidence="9" type="primary">DERL2</name>
    <name evidence="9" type="ORF">T10_9663</name>
</gene>
<comment type="subcellular location">
    <subcellularLocation>
        <location evidence="1">Endoplasmic reticulum membrane</location>
        <topology evidence="1">Multi-pass membrane protein</topology>
    </subcellularLocation>
</comment>
<accession>A0A0V1MEE9</accession>
<dbReference type="InterPro" id="IPR029063">
    <property type="entry name" value="SAM-dependent_MTases_sf"/>
</dbReference>
<evidence type="ECO:0000256" key="5">
    <source>
        <dbReference type="ARBA" id="ARBA00022989"/>
    </source>
</evidence>
<dbReference type="InterPro" id="IPR035952">
    <property type="entry name" value="Rhomboid-like_sf"/>
</dbReference>
<keyword evidence="5 8" id="KW-1133">Transmembrane helix</keyword>
<evidence type="ECO:0000256" key="6">
    <source>
        <dbReference type="ARBA" id="ARBA00023136"/>
    </source>
</evidence>
<feature type="coiled-coil region" evidence="7">
    <location>
        <begin position="1134"/>
        <end position="1168"/>
    </location>
</feature>
<dbReference type="OrthoDB" id="1716531at2759"/>
<name>A0A0V1MEE9_9BILA</name>
<comment type="similarity">
    <text evidence="2">Belongs to the derlin family.</text>
</comment>
<dbReference type="Proteomes" id="UP000054843">
    <property type="component" value="Unassembled WGS sequence"/>
</dbReference>
<evidence type="ECO:0000256" key="2">
    <source>
        <dbReference type="ARBA" id="ARBA00008917"/>
    </source>
</evidence>
<dbReference type="Pfam" id="PF04511">
    <property type="entry name" value="DER1"/>
    <property type="match status" value="1"/>
</dbReference>
<evidence type="ECO:0000256" key="3">
    <source>
        <dbReference type="ARBA" id="ARBA00022692"/>
    </source>
</evidence>
<evidence type="ECO:0000313" key="10">
    <source>
        <dbReference type="Proteomes" id="UP000054843"/>
    </source>
</evidence>
<keyword evidence="10" id="KW-1185">Reference proteome</keyword>
<keyword evidence="4" id="KW-0256">Endoplasmic reticulum</keyword>
<keyword evidence="3 8" id="KW-0812">Transmembrane</keyword>
<evidence type="ECO:0000313" key="9">
    <source>
        <dbReference type="EMBL" id="KRZ69872.1"/>
    </source>
</evidence>